<keyword evidence="2" id="KW-0472">Membrane</keyword>
<evidence type="ECO:0000256" key="1">
    <source>
        <dbReference type="SAM" id="MobiDB-lite"/>
    </source>
</evidence>
<feature type="transmembrane region" description="Helical" evidence="2">
    <location>
        <begin position="305"/>
        <end position="323"/>
    </location>
</feature>
<feature type="transmembrane region" description="Helical" evidence="2">
    <location>
        <begin position="141"/>
        <end position="158"/>
    </location>
</feature>
<keyword evidence="2" id="KW-1133">Transmembrane helix</keyword>
<dbReference type="GO" id="GO:0009103">
    <property type="term" value="P:lipopolysaccharide biosynthetic process"/>
    <property type="evidence" value="ECO:0007669"/>
    <property type="project" value="TreeGrafter"/>
</dbReference>
<feature type="region of interest" description="Disordered" evidence="1">
    <location>
        <begin position="658"/>
        <end position="685"/>
    </location>
</feature>
<dbReference type="GO" id="GO:0016020">
    <property type="term" value="C:membrane"/>
    <property type="evidence" value="ECO:0007669"/>
    <property type="project" value="TreeGrafter"/>
</dbReference>
<evidence type="ECO:0000256" key="2">
    <source>
        <dbReference type="SAM" id="Phobius"/>
    </source>
</evidence>
<feature type="compositionally biased region" description="Basic residues" evidence="1">
    <location>
        <begin position="514"/>
        <end position="525"/>
    </location>
</feature>
<feature type="compositionally biased region" description="Basic and acidic residues" evidence="1">
    <location>
        <begin position="226"/>
        <end position="235"/>
    </location>
</feature>
<dbReference type="Proteomes" id="UP000825701">
    <property type="component" value="Chromosome"/>
</dbReference>
<dbReference type="Pfam" id="PF19040">
    <property type="entry name" value="SGNH"/>
    <property type="match status" value="1"/>
</dbReference>
<keyword evidence="5" id="KW-0012">Acyltransferase</keyword>
<feature type="compositionally biased region" description="Basic residues" evidence="1">
    <location>
        <begin position="562"/>
        <end position="579"/>
    </location>
</feature>
<feature type="compositionally biased region" description="Basic and acidic residues" evidence="1">
    <location>
        <begin position="662"/>
        <end position="685"/>
    </location>
</feature>
<dbReference type="PANTHER" id="PTHR23028:SF53">
    <property type="entry name" value="ACYL_TRANSF_3 DOMAIN-CONTAINING PROTEIN"/>
    <property type="match status" value="1"/>
</dbReference>
<feature type="compositionally biased region" description="Basic residues" evidence="1">
    <location>
        <begin position="477"/>
        <end position="494"/>
    </location>
</feature>
<dbReference type="PANTHER" id="PTHR23028">
    <property type="entry name" value="ACETYLTRANSFERASE"/>
    <property type="match status" value="1"/>
</dbReference>
<evidence type="ECO:0000313" key="5">
    <source>
        <dbReference type="EMBL" id="QZO01553.1"/>
    </source>
</evidence>
<gene>
    <name evidence="5" type="ORF">K6K41_09100</name>
</gene>
<dbReference type="InterPro" id="IPR050879">
    <property type="entry name" value="Acyltransferase_3"/>
</dbReference>
<evidence type="ECO:0000259" key="3">
    <source>
        <dbReference type="Pfam" id="PF01757"/>
    </source>
</evidence>
<feature type="domain" description="SGNH" evidence="4">
    <location>
        <begin position="415"/>
        <end position="477"/>
    </location>
</feature>
<reference evidence="5" key="1">
    <citation type="submission" date="2021-08" db="EMBL/GenBank/DDBJ databases">
        <authorList>
            <person name="Zhang H."/>
            <person name="Xu M."/>
            <person name="Yu Z."/>
            <person name="Yang L."/>
            <person name="Cai Y."/>
        </authorList>
    </citation>
    <scope>NUCLEOTIDE SEQUENCE</scope>
    <source>
        <strain evidence="5">CHL1</strain>
    </source>
</reference>
<name>A0A9E6RB60_9HYPH</name>
<dbReference type="GO" id="GO:0016747">
    <property type="term" value="F:acyltransferase activity, transferring groups other than amino-acyl groups"/>
    <property type="evidence" value="ECO:0007669"/>
    <property type="project" value="InterPro"/>
</dbReference>
<feature type="transmembrane region" description="Helical" evidence="2">
    <location>
        <begin position="40"/>
        <end position="64"/>
    </location>
</feature>
<feature type="transmembrane region" description="Helical" evidence="2">
    <location>
        <begin position="71"/>
        <end position="91"/>
    </location>
</feature>
<dbReference type="KEGG" id="cmet:K6K41_09100"/>
<keyword evidence="5" id="KW-0808">Transferase</keyword>
<protein>
    <submittedName>
        <fullName evidence="5">Acyltransferase</fullName>
    </submittedName>
</protein>
<feature type="region of interest" description="Disordered" evidence="1">
    <location>
        <begin position="226"/>
        <end position="259"/>
    </location>
</feature>
<dbReference type="EMBL" id="CP081869">
    <property type="protein sequence ID" value="QZO01553.1"/>
    <property type="molecule type" value="Genomic_DNA"/>
</dbReference>
<evidence type="ECO:0000313" key="6">
    <source>
        <dbReference type="Proteomes" id="UP000825701"/>
    </source>
</evidence>
<feature type="region of interest" description="Disordered" evidence="1">
    <location>
        <begin position="477"/>
        <end position="619"/>
    </location>
</feature>
<evidence type="ECO:0000259" key="4">
    <source>
        <dbReference type="Pfam" id="PF19040"/>
    </source>
</evidence>
<organism evidence="5 6">
    <name type="scientific">Chenggangzhangella methanolivorans</name>
    <dbReference type="NCBI Taxonomy" id="1437009"/>
    <lineage>
        <taxon>Bacteria</taxon>
        <taxon>Pseudomonadati</taxon>
        <taxon>Pseudomonadota</taxon>
        <taxon>Alphaproteobacteria</taxon>
        <taxon>Hyphomicrobiales</taxon>
        <taxon>Methylopilaceae</taxon>
        <taxon>Chenggangzhangella</taxon>
    </lineage>
</organism>
<proteinExistence type="predicted"/>
<dbReference type="Pfam" id="PF01757">
    <property type="entry name" value="Acyl_transf_3"/>
    <property type="match status" value="1"/>
</dbReference>
<dbReference type="InterPro" id="IPR002656">
    <property type="entry name" value="Acyl_transf_3_dom"/>
</dbReference>
<feature type="transmembrane region" description="Helical" evidence="2">
    <location>
        <begin position="264"/>
        <end position="285"/>
    </location>
</feature>
<accession>A0A9E6RB60</accession>
<feature type="compositionally biased region" description="Basic and acidic residues" evidence="1">
    <location>
        <begin position="246"/>
        <end position="256"/>
    </location>
</feature>
<keyword evidence="2" id="KW-0812">Transmembrane</keyword>
<keyword evidence="6" id="KW-1185">Reference proteome</keyword>
<sequence>MLYRPEIDGLRAVAVLSVLLYHAAGLVPGGFVGVDVFFVISGYVITKTIAADLAAGSFGLWSFYERRIRRIAPALGVTILATAAASAAILLPIDLEAMGKSAIAAALMVSNMLFWGQAGYFDAAAQAKPLLHTWSLGIETVLPYFSAACGGSLALRAPRRRSRPRRARRRLVRRLDLASAGRSRRRVLPRALPLLGAADRRAHRAASGARARRLGLCVSWPRADRRRGSPLRRQDPVPGPCGAGADARRGARDQRRARGHGGGALLAARPLVLVGKISYSLYLVHWPLIVLVEYRQDARLDATEAWLVIAVSLVLAWISWHFVEQPFRAKAAHPPRAETSDRAKPVTRPQLVAAAAAVTALCCAVGGVFAHSEGLPERLSPEVRAVYGMIPPDRSHDHCFVDTRGRTGPTPDDIRAGRLCSLGAPPEEGRPRFLVWGDSHAAALAPGIFKAGDEAGLKGLFVGAGSCPPLEDFRTLTARRHQPALPRGQRRGLRSPRQGEDPAGVHGGALAARGARKRVRGRGHVLRPQEGRASRAGRSRQVRRSDGRDAGQTAERGGAARRGARRAGSRLHRALRARKSHDGGAQGGALAVGRGRRAPGWAGVEDHPRGGGPPRRGRDRAGLLLLRRQEMRRRARRRPALSRRRPCDARRLARARAALFGRDGERGGARPPRRADPLTEAVRRP</sequence>
<feature type="transmembrane region" description="Helical" evidence="2">
    <location>
        <begin position="351"/>
        <end position="370"/>
    </location>
</feature>
<dbReference type="InterPro" id="IPR043968">
    <property type="entry name" value="SGNH"/>
</dbReference>
<dbReference type="AlphaFoldDB" id="A0A9E6RB60"/>
<feature type="domain" description="Acyltransferase 3" evidence="3">
    <location>
        <begin position="5"/>
        <end position="139"/>
    </location>
</feature>
<feature type="transmembrane region" description="Helical" evidence="2">
    <location>
        <begin position="12"/>
        <end position="34"/>
    </location>
</feature>